<dbReference type="KEGG" id="hir:HETIRDRAFT_322938"/>
<dbReference type="EC" id="2.1.1.137" evidence="4"/>
<protein>
    <recommendedName>
        <fullName evidence="5">Arsenite methyltransferase</fullName>
        <ecNumber evidence="4">2.1.1.137</ecNumber>
    </recommendedName>
</protein>
<evidence type="ECO:0000256" key="5">
    <source>
        <dbReference type="ARBA" id="ARBA00034545"/>
    </source>
</evidence>
<accession>W4K2V3</accession>
<feature type="non-terminal residue" evidence="10">
    <location>
        <position position="1"/>
    </location>
</feature>
<dbReference type="Gene3D" id="3.40.250.10">
    <property type="entry name" value="Rhodanese-like domain"/>
    <property type="match status" value="1"/>
</dbReference>
<dbReference type="Gene3D" id="3.40.50.150">
    <property type="entry name" value="Vaccinia Virus protein VP39"/>
    <property type="match status" value="1"/>
</dbReference>
<dbReference type="InterPro" id="IPR025714">
    <property type="entry name" value="Methyltranfer_dom"/>
</dbReference>
<comment type="catalytic activity">
    <reaction evidence="8">
        <text>arsenic triglutathione + 3 [thioredoxin]-dithiol + 3 S-adenosyl-L-methionine = trimethylarsine + 3 [thioredoxin]-disulfide + 3 glutathione + 3 S-adenosyl-L-homocysteine + 3 H(+)</text>
        <dbReference type="Rhea" id="RHEA:69432"/>
        <dbReference type="Rhea" id="RHEA-COMP:10698"/>
        <dbReference type="Rhea" id="RHEA-COMP:10700"/>
        <dbReference type="ChEBI" id="CHEBI:15378"/>
        <dbReference type="ChEBI" id="CHEBI:27130"/>
        <dbReference type="ChEBI" id="CHEBI:29950"/>
        <dbReference type="ChEBI" id="CHEBI:50058"/>
        <dbReference type="ChEBI" id="CHEBI:57856"/>
        <dbReference type="ChEBI" id="CHEBI:57925"/>
        <dbReference type="ChEBI" id="CHEBI:59789"/>
        <dbReference type="ChEBI" id="CHEBI:183640"/>
        <dbReference type="EC" id="2.1.1.137"/>
    </reaction>
</comment>
<dbReference type="SUPFAM" id="SSF52821">
    <property type="entry name" value="Rhodanese/Cell cycle control phosphatase"/>
    <property type="match status" value="1"/>
</dbReference>
<dbReference type="PANTHER" id="PTHR43675:SF8">
    <property type="entry name" value="ARSENITE METHYLTRANSFERASE"/>
    <property type="match status" value="1"/>
</dbReference>
<evidence type="ECO:0000256" key="6">
    <source>
        <dbReference type="ARBA" id="ARBA00047941"/>
    </source>
</evidence>
<evidence type="ECO:0000256" key="2">
    <source>
        <dbReference type="ARBA" id="ARBA00022691"/>
    </source>
</evidence>
<comment type="similarity">
    <text evidence="3">Belongs to the methyltransferase superfamily. Arsenite methyltransferase family.</text>
</comment>
<comment type="catalytic activity">
    <reaction evidence="7">
        <text>arsenic triglutathione + 2 [thioredoxin]-dithiol + 2 S-adenosyl-L-methionine + H2O = dimethylarsinous acid + 2 [thioredoxin]-disulfide + 3 glutathione + 2 S-adenosyl-L-homocysteine + 2 H(+)</text>
        <dbReference type="Rhea" id="RHEA:69464"/>
        <dbReference type="Rhea" id="RHEA-COMP:10698"/>
        <dbReference type="Rhea" id="RHEA-COMP:10700"/>
        <dbReference type="ChEBI" id="CHEBI:15377"/>
        <dbReference type="ChEBI" id="CHEBI:15378"/>
        <dbReference type="ChEBI" id="CHEBI:23808"/>
        <dbReference type="ChEBI" id="CHEBI:29950"/>
        <dbReference type="ChEBI" id="CHEBI:50058"/>
        <dbReference type="ChEBI" id="CHEBI:57856"/>
        <dbReference type="ChEBI" id="CHEBI:57925"/>
        <dbReference type="ChEBI" id="CHEBI:59789"/>
        <dbReference type="ChEBI" id="CHEBI:183640"/>
        <dbReference type="EC" id="2.1.1.137"/>
    </reaction>
</comment>
<dbReference type="CDD" id="cd02440">
    <property type="entry name" value="AdoMet_MTases"/>
    <property type="match status" value="1"/>
</dbReference>
<dbReference type="SUPFAM" id="SSF53335">
    <property type="entry name" value="S-adenosyl-L-methionine-dependent methyltransferases"/>
    <property type="match status" value="1"/>
</dbReference>
<dbReference type="GO" id="GO:0030791">
    <property type="term" value="F:arsenite methyltransferase activity"/>
    <property type="evidence" value="ECO:0007669"/>
    <property type="project" value="UniProtKB-EC"/>
</dbReference>
<dbReference type="InterPro" id="IPR029063">
    <property type="entry name" value="SAM-dependent_MTases_sf"/>
</dbReference>
<comment type="catalytic activity">
    <reaction evidence="6">
        <text>arsenic triglutathione + [thioredoxin]-dithiol + S-adenosyl-L-methionine + 2 H2O = methylarsonous acid + [thioredoxin]-disulfide + 3 glutathione + S-adenosyl-L-homocysteine + H(+)</text>
        <dbReference type="Rhea" id="RHEA:69460"/>
        <dbReference type="Rhea" id="RHEA-COMP:10698"/>
        <dbReference type="Rhea" id="RHEA-COMP:10700"/>
        <dbReference type="ChEBI" id="CHEBI:15377"/>
        <dbReference type="ChEBI" id="CHEBI:15378"/>
        <dbReference type="ChEBI" id="CHEBI:17826"/>
        <dbReference type="ChEBI" id="CHEBI:29950"/>
        <dbReference type="ChEBI" id="CHEBI:50058"/>
        <dbReference type="ChEBI" id="CHEBI:57856"/>
        <dbReference type="ChEBI" id="CHEBI:57925"/>
        <dbReference type="ChEBI" id="CHEBI:59789"/>
        <dbReference type="ChEBI" id="CHEBI:183640"/>
        <dbReference type="EC" id="2.1.1.137"/>
    </reaction>
</comment>
<dbReference type="OrthoDB" id="8300214at2759"/>
<evidence type="ECO:0000256" key="3">
    <source>
        <dbReference type="ARBA" id="ARBA00034487"/>
    </source>
</evidence>
<dbReference type="SMART" id="SM00450">
    <property type="entry name" value="RHOD"/>
    <property type="match status" value="1"/>
</dbReference>
<dbReference type="InterPro" id="IPR036873">
    <property type="entry name" value="Rhodanese-like_dom_sf"/>
</dbReference>
<dbReference type="Proteomes" id="UP000030671">
    <property type="component" value="Unassembled WGS sequence"/>
</dbReference>
<dbReference type="PANTHER" id="PTHR43675">
    <property type="entry name" value="ARSENITE METHYLTRANSFERASE"/>
    <property type="match status" value="1"/>
</dbReference>
<sequence>EDVQQVAEAFGYSLQDLQSVPVESHLGLSCGNPIAAASIKGGENVLDLGSGGGIDVFLAASKVGAQGHVIGLDMSPDMVARARLNAEKNNLRPPRVAFVQAQLTEPLPIVSDSIDCVLSNCVINLLPGSRKASILKEIYRVLRPGGRLVLDDIIAKQPLPEYIRNDLASYVSCISGAIQVDEYRVLLAAAGLEDVVFVDTKGDINVYYQTQPASSPCCSPAASSGPSKPTPDFNANEWVASYQIYAIKPQLEDYDPQAGPTAPLLRWWDAYPDSESADLPSLSAQAVAELVRDKTRKDFAVIDVRRNDHAGGHVRSSYQCPAQTFYDDLPEFYQRFKEVEKVVFYCGSSNGRGPRCAGWYRKHLMAVGNAKSQAYILEGGIKAWLKEFAHIDELVDTDW</sequence>
<dbReference type="RefSeq" id="XP_009548669.1">
    <property type="nucleotide sequence ID" value="XM_009550374.1"/>
</dbReference>
<keyword evidence="1" id="KW-0808">Transferase</keyword>
<reference evidence="10 11" key="1">
    <citation type="journal article" date="2012" name="New Phytol.">
        <title>Insight into trade-off between wood decay and parasitism from the genome of a fungal forest pathogen.</title>
        <authorList>
            <person name="Olson A."/>
            <person name="Aerts A."/>
            <person name="Asiegbu F."/>
            <person name="Belbahri L."/>
            <person name="Bouzid O."/>
            <person name="Broberg A."/>
            <person name="Canback B."/>
            <person name="Coutinho P.M."/>
            <person name="Cullen D."/>
            <person name="Dalman K."/>
            <person name="Deflorio G."/>
            <person name="van Diepen L.T."/>
            <person name="Dunand C."/>
            <person name="Duplessis S."/>
            <person name="Durling M."/>
            <person name="Gonthier P."/>
            <person name="Grimwood J."/>
            <person name="Fossdal C.G."/>
            <person name="Hansson D."/>
            <person name="Henrissat B."/>
            <person name="Hietala A."/>
            <person name="Himmelstrand K."/>
            <person name="Hoffmeister D."/>
            <person name="Hogberg N."/>
            <person name="James T.Y."/>
            <person name="Karlsson M."/>
            <person name="Kohler A."/>
            <person name="Kues U."/>
            <person name="Lee Y.H."/>
            <person name="Lin Y.C."/>
            <person name="Lind M."/>
            <person name="Lindquist E."/>
            <person name="Lombard V."/>
            <person name="Lucas S."/>
            <person name="Lunden K."/>
            <person name="Morin E."/>
            <person name="Murat C."/>
            <person name="Park J."/>
            <person name="Raffaello T."/>
            <person name="Rouze P."/>
            <person name="Salamov A."/>
            <person name="Schmutz J."/>
            <person name="Solheim H."/>
            <person name="Stahlberg J."/>
            <person name="Velez H."/>
            <person name="de Vries R.P."/>
            <person name="Wiebenga A."/>
            <person name="Woodward S."/>
            <person name="Yakovlev I."/>
            <person name="Garbelotto M."/>
            <person name="Martin F."/>
            <person name="Grigoriev I.V."/>
            <person name="Stenlid J."/>
        </authorList>
    </citation>
    <scope>NUCLEOTIDE SEQUENCE [LARGE SCALE GENOMIC DNA]</scope>
    <source>
        <strain evidence="10 11">TC 32-1</strain>
    </source>
</reference>
<evidence type="ECO:0000256" key="1">
    <source>
        <dbReference type="ARBA" id="ARBA00022679"/>
    </source>
</evidence>
<evidence type="ECO:0000313" key="11">
    <source>
        <dbReference type="Proteomes" id="UP000030671"/>
    </source>
</evidence>
<dbReference type="Pfam" id="PF00581">
    <property type="entry name" value="Rhodanese"/>
    <property type="match status" value="1"/>
</dbReference>
<keyword evidence="11" id="KW-1185">Reference proteome</keyword>
<dbReference type="HOGENOM" id="CLU_052868_3_1_1"/>
<dbReference type="eggNOG" id="ENOG502S328">
    <property type="taxonomic scope" value="Eukaryota"/>
</dbReference>
<evidence type="ECO:0000256" key="4">
    <source>
        <dbReference type="ARBA" id="ARBA00034521"/>
    </source>
</evidence>
<dbReference type="GeneID" id="20670923"/>
<evidence type="ECO:0000256" key="8">
    <source>
        <dbReference type="ARBA" id="ARBA00048428"/>
    </source>
</evidence>
<dbReference type="InParanoid" id="W4K2V3"/>
<evidence type="ECO:0000313" key="10">
    <source>
        <dbReference type="EMBL" id="ETW80153.1"/>
    </source>
</evidence>
<dbReference type="Pfam" id="PF13847">
    <property type="entry name" value="Methyltransf_31"/>
    <property type="match status" value="1"/>
</dbReference>
<feature type="domain" description="Rhodanese" evidence="9">
    <location>
        <begin position="295"/>
        <end position="393"/>
    </location>
</feature>
<organism evidence="10 11">
    <name type="scientific">Heterobasidion irregulare (strain TC 32-1)</name>
    <dbReference type="NCBI Taxonomy" id="747525"/>
    <lineage>
        <taxon>Eukaryota</taxon>
        <taxon>Fungi</taxon>
        <taxon>Dikarya</taxon>
        <taxon>Basidiomycota</taxon>
        <taxon>Agaricomycotina</taxon>
        <taxon>Agaricomycetes</taxon>
        <taxon>Russulales</taxon>
        <taxon>Bondarzewiaceae</taxon>
        <taxon>Heterobasidion</taxon>
        <taxon>Heterobasidion annosum species complex</taxon>
    </lineage>
</organism>
<keyword evidence="2" id="KW-0949">S-adenosyl-L-methionine</keyword>
<dbReference type="InterPro" id="IPR001763">
    <property type="entry name" value="Rhodanese-like_dom"/>
</dbReference>
<dbReference type="AlphaFoldDB" id="W4K2V3"/>
<dbReference type="EMBL" id="KI925460">
    <property type="protein sequence ID" value="ETW80153.1"/>
    <property type="molecule type" value="Genomic_DNA"/>
</dbReference>
<gene>
    <name evidence="10" type="ORF">HETIRDRAFT_322938</name>
</gene>
<dbReference type="InterPro" id="IPR026669">
    <property type="entry name" value="Arsenite_MeTrfase-like"/>
</dbReference>
<proteinExistence type="inferred from homology"/>
<name>W4K2V3_HETIT</name>
<dbReference type="PROSITE" id="PS50206">
    <property type="entry name" value="RHODANESE_3"/>
    <property type="match status" value="1"/>
</dbReference>
<evidence type="ECO:0000256" key="7">
    <source>
        <dbReference type="ARBA" id="ARBA00047943"/>
    </source>
</evidence>
<evidence type="ECO:0000259" key="9">
    <source>
        <dbReference type="PROSITE" id="PS50206"/>
    </source>
</evidence>